<comment type="caution">
    <text evidence="2">The sequence shown here is derived from an EMBL/GenBank/DDBJ whole genome shotgun (WGS) entry which is preliminary data.</text>
</comment>
<organism evidence="2 3">
    <name type="scientific">Ramlibacter pinisoli</name>
    <dbReference type="NCBI Taxonomy" id="2682844"/>
    <lineage>
        <taxon>Bacteria</taxon>
        <taxon>Pseudomonadati</taxon>
        <taxon>Pseudomonadota</taxon>
        <taxon>Betaproteobacteria</taxon>
        <taxon>Burkholderiales</taxon>
        <taxon>Comamonadaceae</taxon>
        <taxon>Ramlibacter</taxon>
    </lineage>
</organism>
<dbReference type="AlphaFoldDB" id="A0A6N8IYL0"/>
<protein>
    <submittedName>
        <fullName evidence="2">Uncharacterized protein</fullName>
    </submittedName>
</protein>
<feature type="region of interest" description="Disordered" evidence="1">
    <location>
        <begin position="266"/>
        <end position="293"/>
    </location>
</feature>
<keyword evidence="3" id="KW-1185">Reference proteome</keyword>
<dbReference type="RefSeq" id="WP_157399174.1">
    <property type="nucleotide sequence ID" value="NZ_WSEL01000009.1"/>
</dbReference>
<evidence type="ECO:0000256" key="1">
    <source>
        <dbReference type="SAM" id="MobiDB-lite"/>
    </source>
</evidence>
<accession>A0A6N8IYL0</accession>
<proteinExistence type="predicted"/>
<sequence>MTNNDHPLQAERQAVLAVLERLLQPIAQLCVAKAVTIHGVEELIRHAFVQAARAACDDAKGDRLTSRISTMTGLTRREVSRISAAPALDLPATRSPATDVLTRWASLPGYTDAQGRPIALPRVGAEPSFEALAASVTKDVHPRSLMAELMRLGLVEHDTAADTLTLLDSAFVPRSDWPRMVGFLGSNVGDHLRAGVTNVLGTGSEHFEQALLADELSPQSVDKARHLIAEQWRSLMTTLGPQLQALIDDDERERRGQSEALRIGLYSWSAPMPAPSQAPDAPDSPDTTSEVTP</sequence>
<dbReference type="InterPro" id="IPR045445">
    <property type="entry name" value="DUF6502"/>
</dbReference>
<evidence type="ECO:0000313" key="3">
    <source>
        <dbReference type="Proteomes" id="UP000469385"/>
    </source>
</evidence>
<name>A0A6N8IYL0_9BURK</name>
<dbReference type="Proteomes" id="UP000469385">
    <property type="component" value="Unassembled WGS sequence"/>
</dbReference>
<dbReference type="Pfam" id="PF20112">
    <property type="entry name" value="DUF6502"/>
    <property type="match status" value="1"/>
</dbReference>
<gene>
    <name evidence="2" type="ORF">GON04_16605</name>
</gene>
<dbReference type="EMBL" id="WSEL01000009">
    <property type="protein sequence ID" value="MVQ31083.1"/>
    <property type="molecule type" value="Genomic_DNA"/>
</dbReference>
<reference evidence="2 3" key="1">
    <citation type="submission" date="2019-12" db="EMBL/GenBank/DDBJ databases">
        <authorList>
            <person name="Huq M.A."/>
        </authorList>
    </citation>
    <scope>NUCLEOTIDE SEQUENCE [LARGE SCALE GENOMIC DNA]</scope>
    <source>
        <strain evidence="2 3">MAH-25</strain>
    </source>
</reference>
<evidence type="ECO:0000313" key="2">
    <source>
        <dbReference type="EMBL" id="MVQ31083.1"/>
    </source>
</evidence>
<feature type="compositionally biased region" description="Low complexity" evidence="1">
    <location>
        <begin position="269"/>
        <end position="286"/>
    </location>
</feature>